<protein>
    <submittedName>
        <fullName evidence="1">Uncharacterized protein</fullName>
    </submittedName>
</protein>
<accession>A0A9J6GHK2</accession>
<dbReference type="VEuPathDB" id="VectorBase:HLOH_050013"/>
<organism evidence="1 2">
    <name type="scientific">Haemaphysalis longicornis</name>
    <name type="common">Bush tick</name>
    <dbReference type="NCBI Taxonomy" id="44386"/>
    <lineage>
        <taxon>Eukaryota</taxon>
        <taxon>Metazoa</taxon>
        <taxon>Ecdysozoa</taxon>
        <taxon>Arthropoda</taxon>
        <taxon>Chelicerata</taxon>
        <taxon>Arachnida</taxon>
        <taxon>Acari</taxon>
        <taxon>Parasitiformes</taxon>
        <taxon>Ixodida</taxon>
        <taxon>Ixodoidea</taxon>
        <taxon>Ixodidae</taxon>
        <taxon>Haemaphysalinae</taxon>
        <taxon>Haemaphysalis</taxon>
    </lineage>
</organism>
<sequence length="80" mass="8767">MDLTCGGISPFDLPSPRTEMLYNIDPIDKVAGLRHGNYKLVLGTYGDGDIDGRYKTTGNPRPFNDLDDLTANSTVAHVLR</sequence>
<keyword evidence="2" id="KW-1185">Reference proteome</keyword>
<evidence type="ECO:0000313" key="2">
    <source>
        <dbReference type="Proteomes" id="UP000821853"/>
    </source>
</evidence>
<evidence type="ECO:0000313" key="1">
    <source>
        <dbReference type="EMBL" id="KAH9377934.1"/>
    </source>
</evidence>
<dbReference type="Proteomes" id="UP000821853">
    <property type="component" value="Unassembled WGS sequence"/>
</dbReference>
<name>A0A9J6GHK2_HAELO</name>
<reference evidence="1 2" key="1">
    <citation type="journal article" date="2020" name="Cell">
        <title>Large-Scale Comparative Analyses of Tick Genomes Elucidate Their Genetic Diversity and Vector Capacities.</title>
        <authorList>
            <consortium name="Tick Genome and Microbiome Consortium (TIGMIC)"/>
            <person name="Jia N."/>
            <person name="Wang J."/>
            <person name="Shi W."/>
            <person name="Du L."/>
            <person name="Sun Y."/>
            <person name="Zhan W."/>
            <person name="Jiang J.F."/>
            <person name="Wang Q."/>
            <person name="Zhang B."/>
            <person name="Ji P."/>
            <person name="Bell-Sakyi L."/>
            <person name="Cui X.M."/>
            <person name="Yuan T.T."/>
            <person name="Jiang B.G."/>
            <person name="Yang W.F."/>
            <person name="Lam T.T."/>
            <person name="Chang Q.C."/>
            <person name="Ding S.J."/>
            <person name="Wang X.J."/>
            <person name="Zhu J.G."/>
            <person name="Ruan X.D."/>
            <person name="Zhao L."/>
            <person name="Wei J.T."/>
            <person name="Ye R.Z."/>
            <person name="Que T.C."/>
            <person name="Du C.H."/>
            <person name="Zhou Y.H."/>
            <person name="Cheng J.X."/>
            <person name="Dai P.F."/>
            <person name="Guo W.B."/>
            <person name="Han X.H."/>
            <person name="Huang E.J."/>
            <person name="Li L.F."/>
            <person name="Wei W."/>
            <person name="Gao Y.C."/>
            <person name="Liu J.Z."/>
            <person name="Shao H.Z."/>
            <person name="Wang X."/>
            <person name="Wang C.C."/>
            <person name="Yang T.C."/>
            <person name="Huo Q.B."/>
            <person name="Li W."/>
            <person name="Chen H.Y."/>
            <person name="Chen S.E."/>
            <person name="Zhou L.G."/>
            <person name="Ni X.B."/>
            <person name="Tian J.H."/>
            <person name="Sheng Y."/>
            <person name="Liu T."/>
            <person name="Pan Y.S."/>
            <person name="Xia L.Y."/>
            <person name="Li J."/>
            <person name="Zhao F."/>
            <person name="Cao W.C."/>
        </authorList>
    </citation>
    <scope>NUCLEOTIDE SEQUENCE [LARGE SCALE GENOMIC DNA]</scope>
    <source>
        <strain evidence="1">HaeL-2018</strain>
    </source>
</reference>
<comment type="caution">
    <text evidence="1">The sequence shown here is derived from an EMBL/GenBank/DDBJ whole genome shotgun (WGS) entry which is preliminary data.</text>
</comment>
<dbReference type="OrthoDB" id="6420441at2759"/>
<gene>
    <name evidence="1" type="ORF">HPB48_022698</name>
</gene>
<proteinExistence type="predicted"/>
<dbReference type="AlphaFoldDB" id="A0A9J6GHK2"/>
<dbReference type="EMBL" id="JABSTR010000008">
    <property type="protein sequence ID" value="KAH9377934.1"/>
    <property type="molecule type" value="Genomic_DNA"/>
</dbReference>